<gene>
    <name evidence="2" type="ORF">H8923_02095</name>
</gene>
<evidence type="ECO:0008006" key="4">
    <source>
        <dbReference type="Google" id="ProtNLM"/>
    </source>
</evidence>
<dbReference type="InterPro" id="IPR014509">
    <property type="entry name" value="YjdF-like"/>
</dbReference>
<dbReference type="Proteomes" id="UP000609849">
    <property type="component" value="Unassembled WGS sequence"/>
</dbReference>
<reference evidence="2 3" key="1">
    <citation type="submission" date="2020-08" db="EMBL/GenBank/DDBJ databases">
        <authorList>
            <person name="Liu C."/>
            <person name="Sun Q."/>
        </authorList>
    </citation>
    <scope>NUCLEOTIDE SEQUENCE [LARGE SCALE GENOMIC DNA]</scope>
    <source>
        <strain evidence="2 3">NSJ-18</strain>
    </source>
</reference>
<feature type="transmembrane region" description="Helical" evidence="1">
    <location>
        <begin position="32"/>
        <end position="50"/>
    </location>
</feature>
<sequence>MGKIEKKNWIIRFIYIIYMASIIWFLKERKIFELGILTFCIVSTFLLGIVNKKVNKLLDNSIYINLVIFIMVSSLFGSCFKFYSINHYDDFLHLYSGVLSCNIAYLIIRYFNNEENIKMVNKVFVIIFLFMFTMGVASIWEIMEFSLDNILGTHTQIGGLEDTMIDMIDALIGAFISIPYFIKKLSDEYIKE</sequence>
<dbReference type="EMBL" id="JACRWE010000001">
    <property type="protein sequence ID" value="MBC5995541.1"/>
    <property type="molecule type" value="Genomic_DNA"/>
</dbReference>
<feature type="transmembrane region" description="Helical" evidence="1">
    <location>
        <begin position="91"/>
        <end position="111"/>
    </location>
</feature>
<proteinExistence type="predicted"/>
<organism evidence="2 3">
    <name type="scientific">Romboutsia faecis</name>
    <dbReference type="NCBI Taxonomy" id="2764597"/>
    <lineage>
        <taxon>Bacteria</taxon>
        <taxon>Bacillati</taxon>
        <taxon>Bacillota</taxon>
        <taxon>Clostridia</taxon>
        <taxon>Peptostreptococcales</taxon>
        <taxon>Peptostreptococcaceae</taxon>
        <taxon>Romboutsia</taxon>
    </lineage>
</organism>
<accession>A0ABR7JLR1</accession>
<name>A0ABR7JLR1_9FIRM</name>
<keyword evidence="1" id="KW-0812">Transmembrane</keyword>
<feature type="transmembrane region" description="Helical" evidence="1">
    <location>
        <begin position="9"/>
        <end position="26"/>
    </location>
</feature>
<dbReference type="Pfam" id="PF09997">
    <property type="entry name" value="DUF2238"/>
    <property type="match status" value="1"/>
</dbReference>
<keyword evidence="1" id="KW-0472">Membrane</keyword>
<keyword evidence="3" id="KW-1185">Reference proteome</keyword>
<feature type="transmembrane region" description="Helical" evidence="1">
    <location>
        <begin position="163"/>
        <end position="182"/>
    </location>
</feature>
<feature type="transmembrane region" description="Helical" evidence="1">
    <location>
        <begin position="123"/>
        <end position="143"/>
    </location>
</feature>
<dbReference type="RefSeq" id="WP_153925405.1">
    <property type="nucleotide sequence ID" value="NZ_JACRWE010000001.1"/>
</dbReference>
<evidence type="ECO:0000313" key="2">
    <source>
        <dbReference type="EMBL" id="MBC5995541.1"/>
    </source>
</evidence>
<evidence type="ECO:0000256" key="1">
    <source>
        <dbReference type="SAM" id="Phobius"/>
    </source>
</evidence>
<feature type="transmembrane region" description="Helical" evidence="1">
    <location>
        <begin position="62"/>
        <end position="85"/>
    </location>
</feature>
<protein>
    <recommendedName>
        <fullName evidence="4">Membrane-spanning protein</fullName>
    </recommendedName>
</protein>
<comment type="caution">
    <text evidence="2">The sequence shown here is derived from an EMBL/GenBank/DDBJ whole genome shotgun (WGS) entry which is preliminary data.</text>
</comment>
<keyword evidence="1" id="KW-1133">Transmembrane helix</keyword>
<evidence type="ECO:0000313" key="3">
    <source>
        <dbReference type="Proteomes" id="UP000609849"/>
    </source>
</evidence>